<dbReference type="PANTHER" id="PTHR45749">
    <property type="match status" value="1"/>
</dbReference>
<evidence type="ECO:0000313" key="3">
    <source>
        <dbReference type="RefSeq" id="XP_065651224.1"/>
    </source>
</evidence>
<keyword evidence="2" id="KW-1185">Reference proteome</keyword>
<proteinExistence type="predicted"/>
<evidence type="ECO:0000259" key="1">
    <source>
        <dbReference type="Pfam" id="PF05699"/>
    </source>
</evidence>
<dbReference type="InterPro" id="IPR012337">
    <property type="entry name" value="RNaseH-like_sf"/>
</dbReference>
<evidence type="ECO:0000313" key="2">
    <source>
        <dbReference type="Proteomes" id="UP001652625"/>
    </source>
</evidence>
<dbReference type="Pfam" id="PF05699">
    <property type="entry name" value="Dimer_Tnp_hAT"/>
    <property type="match status" value="1"/>
</dbReference>
<reference evidence="3" key="1">
    <citation type="submission" date="2025-08" db="UniProtKB">
        <authorList>
            <consortium name="RefSeq"/>
        </authorList>
    </citation>
    <scope>IDENTIFICATION</scope>
</reference>
<protein>
    <submittedName>
        <fullName evidence="3">Uncharacterized protein LOC136079416</fullName>
    </submittedName>
</protein>
<dbReference type="GeneID" id="136079416"/>
<feature type="domain" description="HAT C-terminal dimerisation" evidence="1">
    <location>
        <begin position="270"/>
        <end position="329"/>
    </location>
</feature>
<organism evidence="2 3">
    <name type="scientific">Hydra vulgaris</name>
    <name type="common">Hydra</name>
    <name type="synonym">Hydra attenuata</name>
    <dbReference type="NCBI Taxonomy" id="6087"/>
    <lineage>
        <taxon>Eukaryota</taxon>
        <taxon>Metazoa</taxon>
        <taxon>Cnidaria</taxon>
        <taxon>Hydrozoa</taxon>
        <taxon>Hydroidolina</taxon>
        <taxon>Anthoathecata</taxon>
        <taxon>Aplanulata</taxon>
        <taxon>Hydridae</taxon>
        <taxon>Hydra</taxon>
    </lineage>
</organism>
<gene>
    <name evidence="3" type="primary">LOC136079416</name>
</gene>
<name>A0ABM4BQ20_HYDVU</name>
<dbReference type="InterPro" id="IPR008906">
    <property type="entry name" value="HATC_C_dom"/>
</dbReference>
<dbReference type="PANTHER" id="PTHR45749:SF23">
    <property type="entry name" value="ZINC FINGER MYM-TYPE PROTEIN 1-LIKE"/>
    <property type="match status" value="1"/>
</dbReference>
<dbReference type="Proteomes" id="UP001652625">
    <property type="component" value="Chromosome 04"/>
</dbReference>
<accession>A0ABM4BQ20</accession>
<dbReference type="SUPFAM" id="SSF53098">
    <property type="entry name" value="Ribonuclease H-like"/>
    <property type="match status" value="1"/>
</dbReference>
<dbReference type="RefSeq" id="XP_065651224.1">
    <property type="nucleotide sequence ID" value="XM_065795152.1"/>
</dbReference>
<sequence length="349" mass="40639">MSGKYNGLQSKILKNNKLASWIPCATHSLNLVGKAAAECCTAAVEFFDFLEQLYGFFTASTKRYELLVNALSLENTKTRIHVPQRVNTTRWSYRSDATKALILGYKQFKSTLIQIPNDFEQTTNNIALRCKLVDKTNKLLQDATLDLNTAISTIKSLKNFIQAKRDNFDQYEKQGAEISETTDYLKHRKRQRNIRLNPIDFYETPEEQLSNQEIENEAIKLVKIYQDDIDEHLGNELIQFKEFYKHFKDKSSEFHNISQEHLMYKILINKEVKDCFPNVKIVLRIYLVIMITNSSSERSFSNLKRIKKKLRTSMDEGRLNQLAIMSSESDILRKPDFQNVIDKNVQIKL</sequence>